<dbReference type="Gene3D" id="3.10.450.50">
    <property type="match status" value="1"/>
</dbReference>
<dbReference type="EMBL" id="RSCL01000001">
    <property type="protein sequence ID" value="RUT10049.1"/>
    <property type="molecule type" value="Genomic_DNA"/>
</dbReference>
<evidence type="ECO:0008006" key="3">
    <source>
        <dbReference type="Google" id="ProtNLM"/>
    </source>
</evidence>
<dbReference type="PANTHER" id="PTHR31723:SF10">
    <property type="entry name" value="PATHOGEN-RELATED PROTEIN"/>
    <property type="match status" value="1"/>
</dbReference>
<gene>
    <name evidence="1" type="ORF">DSM106972_005440</name>
</gene>
<sequence length="218" mass="25327">MTSNINNLPLWLQHRDTVLQYSTDVKWRYGEKPDYTRSNTNLNKESICNHSQNSLAALVQNLVRAFDIEANFKTDPRQWITVVQDKFRMSTNGGASYTVNDIVQSGTYKLLIGDTTHYKASEENFETSTKLFHNAFPNGFMWEVLEIYSAPPVITFKWRHWGHFEGEYKNYQPTGETIEIIGVSVAHVSEDLKLLSLEHYYDNTKFLDQLTKNKMSKE</sequence>
<proteinExistence type="predicted"/>
<dbReference type="InterPro" id="IPR032710">
    <property type="entry name" value="NTF2-like_dom_sf"/>
</dbReference>
<name>A0A3S1ASW3_9CYAN</name>
<dbReference type="Proteomes" id="UP000271624">
    <property type="component" value="Unassembled WGS sequence"/>
</dbReference>
<keyword evidence="2" id="KW-1185">Reference proteome</keyword>
<dbReference type="RefSeq" id="WP_127078590.1">
    <property type="nucleotide sequence ID" value="NZ_RSCL01000001.1"/>
</dbReference>
<protein>
    <recommendedName>
        <fullName evidence="3">SnoaL-like polyketide cyclase</fullName>
    </recommendedName>
</protein>
<dbReference type="OrthoDB" id="448312at2"/>
<reference evidence="1" key="2">
    <citation type="journal article" date="2019" name="Genome Biol. Evol.">
        <title>Day and night: Metabolic profiles and evolutionary relationships of six axenic non-marine cyanobacteria.</title>
        <authorList>
            <person name="Will S.E."/>
            <person name="Henke P."/>
            <person name="Boedeker C."/>
            <person name="Huang S."/>
            <person name="Brinkmann H."/>
            <person name="Rohde M."/>
            <person name="Jarek M."/>
            <person name="Friedl T."/>
            <person name="Seufert S."/>
            <person name="Schumacher M."/>
            <person name="Overmann J."/>
            <person name="Neumann-Schaal M."/>
            <person name="Petersen J."/>
        </authorList>
    </citation>
    <scope>NUCLEOTIDE SEQUENCE [LARGE SCALE GENOMIC DNA]</scope>
    <source>
        <strain evidence="1">PCC 7102</strain>
    </source>
</reference>
<reference evidence="1" key="1">
    <citation type="submission" date="2018-12" db="EMBL/GenBank/DDBJ databases">
        <authorList>
            <person name="Will S."/>
            <person name="Neumann-Schaal M."/>
            <person name="Henke P."/>
        </authorList>
    </citation>
    <scope>NUCLEOTIDE SEQUENCE</scope>
    <source>
        <strain evidence="1">PCC 7102</strain>
    </source>
</reference>
<dbReference type="InterPro" id="IPR053218">
    <property type="entry name" value="Pathogen-related_defense"/>
</dbReference>
<comment type="caution">
    <text evidence="1">The sequence shown here is derived from an EMBL/GenBank/DDBJ whole genome shotgun (WGS) entry which is preliminary data.</text>
</comment>
<dbReference type="PANTHER" id="PTHR31723">
    <property type="entry name" value="PATHOGENESIS-RELATED FAMILY PROTEIN"/>
    <property type="match status" value="1"/>
</dbReference>
<evidence type="ECO:0000313" key="1">
    <source>
        <dbReference type="EMBL" id="RUT10049.1"/>
    </source>
</evidence>
<organism evidence="1 2">
    <name type="scientific">Dulcicalothrix desertica PCC 7102</name>
    <dbReference type="NCBI Taxonomy" id="232991"/>
    <lineage>
        <taxon>Bacteria</taxon>
        <taxon>Bacillati</taxon>
        <taxon>Cyanobacteriota</taxon>
        <taxon>Cyanophyceae</taxon>
        <taxon>Nostocales</taxon>
        <taxon>Calotrichaceae</taxon>
        <taxon>Dulcicalothrix</taxon>
    </lineage>
</organism>
<evidence type="ECO:0000313" key="2">
    <source>
        <dbReference type="Proteomes" id="UP000271624"/>
    </source>
</evidence>
<dbReference type="AlphaFoldDB" id="A0A3S1ASW3"/>
<accession>A0A3S1ASW3</accession>
<dbReference type="SUPFAM" id="SSF54427">
    <property type="entry name" value="NTF2-like"/>
    <property type="match status" value="1"/>
</dbReference>